<dbReference type="PROSITE" id="PS50016">
    <property type="entry name" value="ZF_PHD_2"/>
    <property type="match status" value="1"/>
</dbReference>
<dbReference type="SUPFAM" id="SSF57903">
    <property type="entry name" value="FYVE/PHD zinc finger"/>
    <property type="match status" value="1"/>
</dbReference>
<feature type="compositionally biased region" description="Pro residues" evidence="7">
    <location>
        <begin position="48"/>
        <end position="59"/>
    </location>
</feature>
<dbReference type="Proteomes" id="UP000654918">
    <property type="component" value="Unassembled WGS sequence"/>
</dbReference>
<dbReference type="PANTHER" id="PTHR46174">
    <property type="entry name" value="CXXC-TYPE ZINC FINGER PROTEIN 1"/>
    <property type="match status" value="1"/>
</dbReference>
<evidence type="ECO:0000256" key="6">
    <source>
        <dbReference type="PROSITE-ProRule" id="PRU00146"/>
    </source>
</evidence>
<reference evidence="9" key="1">
    <citation type="journal article" date="2020" name="Phytopathology">
        <title>Genome Sequence Resources of Colletotrichum truncatum, C. plurivorum, C. musicola, and C. sojae: Four Species Pathogenic to Soybean (Glycine max).</title>
        <authorList>
            <person name="Rogerio F."/>
            <person name="Boufleur T.R."/>
            <person name="Ciampi-Guillardi M."/>
            <person name="Sukno S.A."/>
            <person name="Thon M.R."/>
            <person name="Massola Junior N.S."/>
            <person name="Baroncelli R."/>
        </authorList>
    </citation>
    <scope>NUCLEOTIDE SEQUENCE</scope>
    <source>
        <strain evidence="9">LFN00145</strain>
    </source>
</reference>
<keyword evidence="10" id="KW-1185">Reference proteome</keyword>
<dbReference type="PANTHER" id="PTHR46174:SF1">
    <property type="entry name" value="CXXC-TYPE ZINC FINGER PROTEIN 1"/>
    <property type="match status" value="1"/>
</dbReference>
<comment type="subcellular location">
    <subcellularLocation>
        <location evidence="1">Nucleus</location>
    </subcellularLocation>
</comment>
<dbReference type="InterPro" id="IPR011011">
    <property type="entry name" value="Znf_FYVE_PHD"/>
</dbReference>
<dbReference type="InterPro" id="IPR037869">
    <property type="entry name" value="Spp1/CFP1"/>
</dbReference>
<evidence type="ECO:0000313" key="9">
    <source>
        <dbReference type="EMBL" id="KAF6828064.1"/>
    </source>
</evidence>
<gene>
    <name evidence="9" type="ORF">CPLU01_08772</name>
</gene>
<evidence type="ECO:0000256" key="2">
    <source>
        <dbReference type="ARBA" id="ARBA00022723"/>
    </source>
</evidence>
<dbReference type="EMBL" id="WIGO01000128">
    <property type="protein sequence ID" value="KAF6828064.1"/>
    <property type="molecule type" value="Genomic_DNA"/>
</dbReference>
<organism evidence="9 10">
    <name type="scientific">Colletotrichum plurivorum</name>
    <dbReference type="NCBI Taxonomy" id="2175906"/>
    <lineage>
        <taxon>Eukaryota</taxon>
        <taxon>Fungi</taxon>
        <taxon>Dikarya</taxon>
        <taxon>Ascomycota</taxon>
        <taxon>Pezizomycotina</taxon>
        <taxon>Sordariomycetes</taxon>
        <taxon>Hypocreomycetidae</taxon>
        <taxon>Glomerellales</taxon>
        <taxon>Glomerellaceae</taxon>
        <taxon>Colletotrichum</taxon>
        <taxon>Colletotrichum orchidearum species complex</taxon>
    </lineage>
</organism>
<evidence type="ECO:0000256" key="3">
    <source>
        <dbReference type="ARBA" id="ARBA00022771"/>
    </source>
</evidence>
<feature type="region of interest" description="Disordered" evidence="7">
    <location>
        <begin position="297"/>
        <end position="321"/>
    </location>
</feature>
<name>A0A8H6NCB1_9PEZI</name>
<dbReference type="AlphaFoldDB" id="A0A8H6NCB1"/>
<dbReference type="GO" id="GO:0048188">
    <property type="term" value="C:Set1C/COMPASS complex"/>
    <property type="evidence" value="ECO:0007669"/>
    <property type="project" value="InterPro"/>
</dbReference>
<dbReference type="InterPro" id="IPR001965">
    <property type="entry name" value="Znf_PHD"/>
</dbReference>
<dbReference type="GO" id="GO:0008270">
    <property type="term" value="F:zinc ion binding"/>
    <property type="evidence" value="ECO:0007669"/>
    <property type="project" value="UniProtKB-KW"/>
</dbReference>
<evidence type="ECO:0000313" key="10">
    <source>
        <dbReference type="Proteomes" id="UP000654918"/>
    </source>
</evidence>
<evidence type="ECO:0000256" key="5">
    <source>
        <dbReference type="ARBA" id="ARBA00023242"/>
    </source>
</evidence>
<evidence type="ECO:0000256" key="4">
    <source>
        <dbReference type="ARBA" id="ARBA00022833"/>
    </source>
</evidence>
<evidence type="ECO:0000256" key="7">
    <source>
        <dbReference type="SAM" id="MobiDB-lite"/>
    </source>
</evidence>
<dbReference type="InterPro" id="IPR013083">
    <property type="entry name" value="Znf_RING/FYVE/PHD"/>
</dbReference>
<dbReference type="Gene3D" id="3.30.40.10">
    <property type="entry name" value="Zinc/RING finger domain, C3HC4 (zinc finger)"/>
    <property type="match status" value="1"/>
</dbReference>
<keyword evidence="4" id="KW-0862">Zinc</keyword>
<sequence>MDSDGGQTVEDRLDEDHLMKDAPSEQAATALEIPQISSAPHTTAKFAPPSPEIDIPPPSTDSTTAGSTSAAVGANPSNTILETTEKPPEPPKMPPKKKGTAAIKKAPKRSKGGASRGGRAKRQPGPRATTTTNSSPAPEDVDGSDEESDNGPYCICRGPDDHRFMISCDVCDDWFHGECIDISKDVGEHLIERLVCPNCTDGKTQVTLFKKKCAYQPACKKPARLYGDGGSVFCSDEHKNMWWEQMLSKMPRQSASKNASQQDRLTRDELIAILESNLAAIDHADGKFKISSRPFASSTVGVDSPESKSKNPPPGILTKEEEGILKASAADRYRMGEETVLCQKMLQLLDMANDRRKSLIASKKIDDTACGYDFRLDQVGVVGPFAYWLNSSEEAKEIFKAGSLDVGSRLAGEEKNICDKKRCKTHQGWFSIFTRDVKHLMKLLASDAIKNLENEKLIKEAAAERKLRREAEHRAALVGLL</sequence>
<accession>A0A8H6NCB1</accession>
<dbReference type="InterPro" id="IPR019786">
    <property type="entry name" value="Zinc_finger_PHD-type_CS"/>
</dbReference>
<protein>
    <submittedName>
        <fullName evidence="9">Set1 complex component spp1</fullName>
    </submittedName>
</protein>
<dbReference type="Pfam" id="PF00628">
    <property type="entry name" value="PHD"/>
    <property type="match status" value="1"/>
</dbReference>
<feature type="compositionally biased region" description="Acidic residues" evidence="7">
    <location>
        <begin position="139"/>
        <end position="149"/>
    </location>
</feature>
<evidence type="ECO:0000259" key="8">
    <source>
        <dbReference type="PROSITE" id="PS50016"/>
    </source>
</evidence>
<keyword evidence="2" id="KW-0479">Metal-binding</keyword>
<feature type="region of interest" description="Disordered" evidence="7">
    <location>
        <begin position="1"/>
        <end position="150"/>
    </location>
</feature>
<feature type="compositionally biased region" description="Basic residues" evidence="7">
    <location>
        <begin position="94"/>
        <end position="111"/>
    </location>
</feature>
<evidence type="ECO:0000256" key="1">
    <source>
        <dbReference type="ARBA" id="ARBA00004123"/>
    </source>
</evidence>
<feature type="compositionally biased region" description="Basic and acidic residues" evidence="7">
    <location>
        <begin position="9"/>
        <end position="23"/>
    </location>
</feature>
<keyword evidence="5" id="KW-0539">Nucleus</keyword>
<feature type="domain" description="PHD-type" evidence="8">
    <location>
        <begin position="151"/>
        <end position="202"/>
    </location>
</feature>
<dbReference type="SMART" id="SM00249">
    <property type="entry name" value="PHD"/>
    <property type="match status" value="1"/>
</dbReference>
<proteinExistence type="predicted"/>
<keyword evidence="3 6" id="KW-0863">Zinc-finger</keyword>
<feature type="compositionally biased region" description="Low complexity" evidence="7">
    <location>
        <begin position="60"/>
        <end position="74"/>
    </location>
</feature>
<comment type="caution">
    <text evidence="9">The sequence shown here is derived from an EMBL/GenBank/DDBJ whole genome shotgun (WGS) entry which is preliminary data.</text>
</comment>
<dbReference type="PROSITE" id="PS01359">
    <property type="entry name" value="ZF_PHD_1"/>
    <property type="match status" value="1"/>
</dbReference>
<dbReference type="GO" id="GO:0045893">
    <property type="term" value="P:positive regulation of DNA-templated transcription"/>
    <property type="evidence" value="ECO:0007669"/>
    <property type="project" value="TreeGrafter"/>
</dbReference>
<dbReference type="InterPro" id="IPR019787">
    <property type="entry name" value="Znf_PHD-finger"/>
</dbReference>